<feature type="region of interest" description="Disordered" evidence="1">
    <location>
        <begin position="70"/>
        <end position="104"/>
    </location>
</feature>
<dbReference type="EMBL" id="POTY01000081">
    <property type="protein sequence ID" value="PZG17825.1"/>
    <property type="molecule type" value="Genomic_DNA"/>
</dbReference>
<keyword evidence="3" id="KW-1185">Reference proteome</keyword>
<feature type="compositionally biased region" description="Basic and acidic residues" evidence="1">
    <location>
        <begin position="73"/>
        <end position="95"/>
    </location>
</feature>
<evidence type="ECO:0000313" key="2">
    <source>
        <dbReference type="EMBL" id="PZG17825.1"/>
    </source>
</evidence>
<proteinExistence type="predicted"/>
<protein>
    <submittedName>
        <fullName evidence="2">Uncharacterized protein</fullName>
    </submittedName>
</protein>
<gene>
    <name evidence="2" type="ORF">C1I95_14855</name>
</gene>
<accession>A0A2W2EML0</accession>
<comment type="caution">
    <text evidence="2">The sequence shown here is derived from an EMBL/GenBank/DDBJ whole genome shotgun (WGS) entry which is preliminary data.</text>
</comment>
<sequence length="104" mass="11178">MPRQADLLSAVNKAVGDLVTAGQNDLPADPAVVAEVEVVQRELEQAVADHESALARLRSAAVKADALPGMYKSRHDGDERRLEGERGGVHREMKADVSYAQSDT</sequence>
<name>A0A2W2EML0_9ACTN</name>
<reference evidence="2 3" key="1">
    <citation type="submission" date="2018-01" db="EMBL/GenBank/DDBJ databases">
        <title>Draft genome sequence of Jishengella sp. NA12.</title>
        <authorList>
            <person name="Sahin N."/>
            <person name="Ay H."/>
            <person name="Saygin H."/>
        </authorList>
    </citation>
    <scope>NUCLEOTIDE SEQUENCE [LARGE SCALE GENOMIC DNA]</scope>
    <source>
        <strain evidence="2 3">NA12</strain>
    </source>
</reference>
<evidence type="ECO:0000256" key="1">
    <source>
        <dbReference type="SAM" id="MobiDB-lite"/>
    </source>
</evidence>
<dbReference type="Proteomes" id="UP000248924">
    <property type="component" value="Unassembled WGS sequence"/>
</dbReference>
<evidence type="ECO:0000313" key="3">
    <source>
        <dbReference type="Proteomes" id="UP000248924"/>
    </source>
</evidence>
<dbReference type="AlphaFoldDB" id="A0A2W2EML0"/>
<organism evidence="2 3">
    <name type="scientific">Micromonospora craterilacus</name>
    <dbReference type="NCBI Taxonomy" id="1655439"/>
    <lineage>
        <taxon>Bacteria</taxon>
        <taxon>Bacillati</taxon>
        <taxon>Actinomycetota</taxon>
        <taxon>Actinomycetes</taxon>
        <taxon>Micromonosporales</taxon>
        <taxon>Micromonosporaceae</taxon>
        <taxon>Micromonospora</taxon>
    </lineage>
</organism>